<dbReference type="EMBL" id="CAJVQA010002107">
    <property type="protein sequence ID" value="CAG8536774.1"/>
    <property type="molecule type" value="Genomic_DNA"/>
</dbReference>
<gene>
    <name evidence="1" type="ORF">CPELLU_LOCUS4105</name>
</gene>
<keyword evidence="2" id="KW-1185">Reference proteome</keyword>
<organism evidence="1 2">
    <name type="scientific">Cetraspora pellucida</name>
    <dbReference type="NCBI Taxonomy" id="1433469"/>
    <lineage>
        <taxon>Eukaryota</taxon>
        <taxon>Fungi</taxon>
        <taxon>Fungi incertae sedis</taxon>
        <taxon>Mucoromycota</taxon>
        <taxon>Glomeromycotina</taxon>
        <taxon>Glomeromycetes</taxon>
        <taxon>Diversisporales</taxon>
        <taxon>Gigasporaceae</taxon>
        <taxon>Cetraspora</taxon>
    </lineage>
</organism>
<dbReference type="OrthoDB" id="2443938at2759"/>
<sequence length="490" mass="56654">MSFYTHQIFKIHSLECNEQIIDLTSYNNASQPVMQKINPEPNATASTSSVNSPWTISLKMQQIINKFNNEILCQFSCVPCSICSKLMYPEKSMWIQKDSNITYPLTVVYPNIVLTTNPISPSNRIAICPSCKSNPNRNYPPYLSLVPLEIELVPLEKHQYLSPIFLHCSLGRTPGANSFTKYRSLVGSMNYSRNFHTLSLYSGILGAFLELSAPNSLPPWLDRSVINATSWLKENNHYLCRYTQMLPSNLSTHLSYPTATHLFHDNNILPIQQVQFLTTDPPHVRSKAILPLYMIDSLDDNPYWSDKIEKYFARPNDPVFDNITYKSYFETYEIKSTIPNNSQRTIYQDALGNFVIKCENKILTRYRFLRLEHGELYFYQQLLLKFPCRSEQEMLGEYQTYRDHFFSRFPELYRSMIAQTSNFISNQSTYALDQYNSIIETIVSSLHPVLTNNIIDIIKMQLDSLKILPYTIPPNIIINLTPVNIIATKQ</sequence>
<protein>
    <submittedName>
        <fullName evidence="1">15137_t:CDS:1</fullName>
    </submittedName>
</protein>
<evidence type="ECO:0000313" key="2">
    <source>
        <dbReference type="Proteomes" id="UP000789759"/>
    </source>
</evidence>
<accession>A0A9N9FJ61</accession>
<dbReference type="Proteomes" id="UP000789759">
    <property type="component" value="Unassembled WGS sequence"/>
</dbReference>
<reference evidence="1" key="1">
    <citation type="submission" date="2021-06" db="EMBL/GenBank/DDBJ databases">
        <authorList>
            <person name="Kallberg Y."/>
            <person name="Tangrot J."/>
            <person name="Rosling A."/>
        </authorList>
    </citation>
    <scope>NUCLEOTIDE SEQUENCE</scope>
    <source>
        <strain evidence="1">FL966</strain>
    </source>
</reference>
<name>A0A9N9FJ61_9GLOM</name>
<evidence type="ECO:0000313" key="1">
    <source>
        <dbReference type="EMBL" id="CAG8536774.1"/>
    </source>
</evidence>
<comment type="caution">
    <text evidence="1">The sequence shown here is derived from an EMBL/GenBank/DDBJ whole genome shotgun (WGS) entry which is preliminary data.</text>
</comment>
<proteinExistence type="predicted"/>
<dbReference type="AlphaFoldDB" id="A0A9N9FJ61"/>